<comment type="subcellular location">
    <subcellularLocation>
        <location evidence="1 17">Mitochondrion inner membrane</location>
        <topology evidence="1 17">Multi-pass membrane protein</topology>
    </subcellularLocation>
</comment>
<evidence type="ECO:0000256" key="8">
    <source>
        <dbReference type="ARBA" id="ARBA00022792"/>
    </source>
</evidence>
<dbReference type="Pfam" id="PF06444">
    <property type="entry name" value="NADH_dehy_S2_C"/>
    <property type="match status" value="1"/>
</dbReference>
<gene>
    <name evidence="20" type="primary">ND2</name>
</gene>
<evidence type="ECO:0000256" key="10">
    <source>
        <dbReference type="ARBA" id="ARBA00022982"/>
    </source>
</evidence>
<evidence type="ECO:0000256" key="14">
    <source>
        <dbReference type="ARBA" id="ARBA00023128"/>
    </source>
</evidence>
<keyword evidence="6 17" id="KW-0679">Respiratory chain</keyword>
<keyword evidence="12 17" id="KW-0520">NAD</keyword>
<dbReference type="PANTHER" id="PTHR46552:SF1">
    <property type="entry name" value="NADH-UBIQUINONE OXIDOREDUCTASE CHAIN 2"/>
    <property type="match status" value="1"/>
</dbReference>
<dbReference type="EC" id="7.1.1.2" evidence="3 17"/>
<dbReference type="GO" id="GO:0005743">
    <property type="term" value="C:mitochondrial inner membrane"/>
    <property type="evidence" value="ECO:0007669"/>
    <property type="project" value="UniProtKB-SubCell"/>
</dbReference>
<dbReference type="EMBL" id="KU605633">
    <property type="protein sequence ID" value="ANB44366.1"/>
    <property type="molecule type" value="Genomic_DNA"/>
</dbReference>
<keyword evidence="5" id="KW-0813">Transport</keyword>
<evidence type="ECO:0000256" key="9">
    <source>
        <dbReference type="ARBA" id="ARBA00022967"/>
    </source>
</evidence>
<evidence type="ECO:0000256" key="7">
    <source>
        <dbReference type="ARBA" id="ARBA00022692"/>
    </source>
</evidence>
<name>A0A160EDA7_9TELE</name>
<evidence type="ECO:0000256" key="13">
    <source>
        <dbReference type="ARBA" id="ARBA00023075"/>
    </source>
</evidence>
<dbReference type="AlphaFoldDB" id="A0A160EDA7"/>
<evidence type="ECO:0000256" key="15">
    <source>
        <dbReference type="ARBA" id="ARBA00023136"/>
    </source>
</evidence>
<evidence type="ECO:0000256" key="2">
    <source>
        <dbReference type="ARBA" id="ARBA00007012"/>
    </source>
</evidence>
<feature type="domain" description="NADH:quinone oxidoreductase/Mrp antiporter transmembrane" evidence="18">
    <location>
        <begin position="23"/>
        <end position="277"/>
    </location>
</feature>
<sequence>MNPYMLSSILQGLGMGTTITLNSSHWLLAWMGLEMNTVAIMAFMALHLHRRALEAATNLLFTQAAAAALLLFATATNAWISGKWDLYLLSHPLRESLFTFALALKIGVPAQHAWIPAVLQGVVSTTGLIISTWQKFAPFSHLLLIQPTKTHSLIMVGIMCSHLGGCAGLNQTPLRKFLAYSSIAQLGCMMHTIQFCPALTFMSHIIDNTMTVWMFLFFKNTIPTIIKSLATFSVWSPTLTSVTPHVLLSMGGFARQTAYKAKWVILQDLSKQDIAPMVTLAAHPGSSSLYFYLRMSYPMTFTTSPKITPGNSPWRLQTIDSSQPLAISTSKTIWLLPLTPALVTHFSL</sequence>
<keyword evidence="8 17" id="KW-0999">Mitochondrion inner membrane</keyword>
<dbReference type="GO" id="GO:0006120">
    <property type="term" value="P:mitochondrial electron transport, NADH to ubiquinone"/>
    <property type="evidence" value="ECO:0007669"/>
    <property type="project" value="InterPro"/>
</dbReference>
<evidence type="ECO:0000256" key="3">
    <source>
        <dbReference type="ARBA" id="ARBA00012944"/>
    </source>
</evidence>
<evidence type="ECO:0000256" key="12">
    <source>
        <dbReference type="ARBA" id="ARBA00023027"/>
    </source>
</evidence>
<keyword evidence="10 17" id="KW-0249">Electron transport</keyword>
<evidence type="ECO:0000256" key="5">
    <source>
        <dbReference type="ARBA" id="ARBA00022448"/>
    </source>
</evidence>
<evidence type="ECO:0000259" key="19">
    <source>
        <dbReference type="Pfam" id="PF06444"/>
    </source>
</evidence>
<feature type="transmembrane region" description="Helical" evidence="17">
    <location>
        <begin position="153"/>
        <end position="170"/>
    </location>
</feature>
<keyword evidence="13 17" id="KW-0830">Ubiquinone</keyword>
<feature type="transmembrane region" description="Helical" evidence="17">
    <location>
        <begin position="201"/>
        <end position="218"/>
    </location>
</feature>
<evidence type="ECO:0000256" key="11">
    <source>
        <dbReference type="ARBA" id="ARBA00022989"/>
    </source>
</evidence>
<dbReference type="InterPro" id="IPR001750">
    <property type="entry name" value="ND/Mrp_TM"/>
</dbReference>
<geneLocation type="mitochondrion" evidence="20"/>
<proteinExistence type="inferred from homology"/>
<keyword evidence="9 17" id="KW-1278">Translocase</keyword>
<evidence type="ECO:0000259" key="18">
    <source>
        <dbReference type="Pfam" id="PF00361"/>
    </source>
</evidence>
<dbReference type="InterPro" id="IPR010933">
    <property type="entry name" value="NADH_DH_su2_C"/>
</dbReference>
<feature type="transmembrane region" description="Helical" evidence="17">
    <location>
        <begin position="27"/>
        <end position="48"/>
    </location>
</feature>
<comment type="similarity">
    <text evidence="2 17">Belongs to the complex I subunit 2 family.</text>
</comment>
<feature type="transmembrane region" description="Helical" evidence="17">
    <location>
        <begin position="230"/>
        <end position="254"/>
    </location>
</feature>
<evidence type="ECO:0000313" key="20">
    <source>
        <dbReference type="EMBL" id="ANB44366.1"/>
    </source>
</evidence>
<keyword evidence="11 17" id="KW-1133">Transmembrane helix</keyword>
<feature type="domain" description="NADH dehydrogenase subunit 2 C-terminal" evidence="19">
    <location>
        <begin position="289"/>
        <end position="342"/>
    </location>
</feature>
<comment type="catalytic activity">
    <reaction evidence="16 17">
        <text>a ubiquinone + NADH + 5 H(+)(in) = a ubiquinol + NAD(+) + 4 H(+)(out)</text>
        <dbReference type="Rhea" id="RHEA:29091"/>
        <dbReference type="Rhea" id="RHEA-COMP:9565"/>
        <dbReference type="Rhea" id="RHEA-COMP:9566"/>
        <dbReference type="ChEBI" id="CHEBI:15378"/>
        <dbReference type="ChEBI" id="CHEBI:16389"/>
        <dbReference type="ChEBI" id="CHEBI:17976"/>
        <dbReference type="ChEBI" id="CHEBI:57540"/>
        <dbReference type="ChEBI" id="CHEBI:57945"/>
        <dbReference type="EC" id="7.1.1.2"/>
    </reaction>
</comment>
<evidence type="ECO:0000256" key="1">
    <source>
        <dbReference type="ARBA" id="ARBA00004448"/>
    </source>
</evidence>
<dbReference type="GO" id="GO:0008137">
    <property type="term" value="F:NADH dehydrogenase (ubiquinone) activity"/>
    <property type="evidence" value="ECO:0007669"/>
    <property type="project" value="UniProtKB-EC"/>
</dbReference>
<reference evidence="20" key="1">
    <citation type="submission" date="2016-01" db="EMBL/GenBank/DDBJ databases">
        <title>Tylosurus acus melanotus mitochondrial complete sequence.</title>
        <authorList>
            <person name="Zhang H."/>
            <person name="Zeng D."/>
            <person name="Xu Y."/>
        </authorList>
    </citation>
    <scope>NUCLEOTIDE SEQUENCE</scope>
    <source>
        <tissue evidence="20">Muscle</tissue>
    </source>
</reference>
<protein>
    <recommendedName>
        <fullName evidence="4 17">NADH-ubiquinone oxidoreductase chain 2</fullName>
        <ecNumber evidence="3 17">7.1.1.2</ecNumber>
    </recommendedName>
</protein>
<feature type="transmembrane region" description="Helical" evidence="17">
    <location>
        <begin position="60"/>
        <end position="80"/>
    </location>
</feature>
<dbReference type="PANTHER" id="PTHR46552">
    <property type="entry name" value="NADH-UBIQUINONE OXIDOREDUCTASE CHAIN 2"/>
    <property type="match status" value="1"/>
</dbReference>
<keyword evidence="15 17" id="KW-0472">Membrane</keyword>
<organism evidence="20">
    <name type="scientific">Tylosurus melanotus</name>
    <dbReference type="NCBI Taxonomy" id="3053213"/>
    <lineage>
        <taxon>Eukaryota</taxon>
        <taxon>Metazoa</taxon>
        <taxon>Chordata</taxon>
        <taxon>Craniata</taxon>
        <taxon>Vertebrata</taxon>
        <taxon>Euteleostomi</taxon>
        <taxon>Actinopterygii</taxon>
        <taxon>Neopterygii</taxon>
        <taxon>Teleostei</taxon>
        <taxon>Neoteleostei</taxon>
        <taxon>Acanthomorphata</taxon>
        <taxon>Ovalentaria</taxon>
        <taxon>Atherinomorphae</taxon>
        <taxon>Beloniformes</taxon>
        <taxon>Belonidae</taxon>
        <taxon>Tylosurus</taxon>
    </lineage>
</organism>
<keyword evidence="7 17" id="KW-0812">Transmembrane</keyword>
<evidence type="ECO:0000256" key="6">
    <source>
        <dbReference type="ARBA" id="ARBA00022660"/>
    </source>
</evidence>
<dbReference type="InterPro" id="IPR050175">
    <property type="entry name" value="Complex_I_Subunit_2"/>
</dbReference>
<accession>A0A160EDA7</accession>
<dbReference type="InterPro" id="IPR003917">
    <property type="entry name" value="NADH_UbQ_OxRdtase_chain2"/>
</dbReference>
<evidence type="ECO:0000256" key="17">
    <source>
        <dbReference type="RuleBase" id="RU003403"/>
    </source>
</evidence>
<dbReference type="PRINTS" id="PR01436">
    <property type="entry name" value="NADHDHGNASE2"/>
</dbReference>
<evidence type="ECO:0000256" key="4">
    <source>
        <dbReference type="ARBA" id="ARBA00021008"/>
    </source>
</evidence>
<dbReference type="Pfam" id="PF00361">
    <property type="entry name" value="Proton_antipo_M"/>
    <property type="match status" value="1"/>
</dbReference>
<comment type="function">
    <text evidence="17">Core subunit of the mitochondrial membrane respiratory chain NADH dehydrogenase (Complex I) which catalyzes electron transfer from NADH through the respiratory chain, using ubiquinone as an electron acceptor. Essential for the catalytic activity and assembly of complex I.</text>
</comment>
<keyword evidence="14 17" id="KW-0496">Mitochondrion</keyword>
<evidence type="ECO:0000256" key="16">
    <source>
        <dbReference type="ARBA" id="ARBA00049551"/>
    </source>
</evidence>